<dbReference type="EMBL" id="CP118246">
    <property type="protein sequence ID" value="WDR01529.1"/>
    <property type="molecule type" value="Genomic_DNA"/>
</dbReference>
<organism evidence="2 3">
    <name type="scientific">Devosia algicola</name>
    <dbReference type="NCBI Taxonomy" id="3026418"/>
    <lineage>
        <taxon>Bacteria</taxon>
        <taxon>Pseudomonadati</taxon>
        <taxon>Pseudomonadota</taxon>
        <taxon>Alphaproteobacteria</taxon>
        <taxon>Hyphomicrobiales</taxon>
        <taxon>Devosiaceae</taxon>
        <taxon>Devosia</taxon>
    </lineage>
</organism>
<reference evidence="2 3" key="1">
    <citation type="submission" date="2023-02" db="EMBL/GenBank/DDBJ databases">
        <title>Devosia algicola sp. nov., isolated from the phycosphere of marine algae.</title>
        <authorList>
            <person name="Kim J.M."/>
            <person name="Lee J.K."/>
            <person name="Choi B.J."/>
            <person name="Bayburt H."/>
            <person name="Jeon C.O."/>
        </authorList>
    </citation>
    <scope>NUCLEOTIDE SEQUENCE [LARGE SCALE GENOMIC DNA]</scope>
    <source>
        <strain evidence="2 3">G20-9</strain>
    </source>
</reference>
<evidence type="ECO:0000259" key="1">
    <source>
        <dbReference type="PROSITE" id="PS50931"/>
    </source>
</evidence>
<name>A0ABY7YJQ7_9HYPH</name>
<proteinExistence type="predicted"/>
<dbReference type="PROSITE" id="PS50931">
    <property type="entry name" value="HTH_LYSR"/>
    <property type="match status" value="1"/>
</dbReference>
<dbReference type="PANTHER" id="PTHR30419">
    <property type="entry name" value="HTH-TYPE TRANSCRIPTIONAL REGULATOR YBHD"/>
    <property type="match status" value="1"/>
</dbReference>
<dbReference type="Pfam" id="PF00126">
    <property type="entry name" value="HTH_1"/>
    <property type="match status" value="1"/>
</dbReference>
<dbReference type="RefSeq" id="WP_282217940.1">
    <property type="nucleotide sequence ID" value="NZ_CP118246.1"/>
</dbReference>
<keyword evidence="3" id="KW-1185">Reference proteome</keyword>
<dbReference type="InterPro" id="IPR036390">
    <property type="entry name" value="WH_DNA-bd_sf"/>
</dbReference>
<gene>
    <name evidence="2" type="ORF">PSQ19_12090</name>
</gene>
<dbReference type="SUPFAM" id="SSF46785">
    <property type="entry name" value="Winged helix' DNA-binding domain"/>
    <property type="match status" value="1"/>
</dbReference>
<sequence>MRILDMTTFVTLARHRHFGRAAKELHTTQPAISIRLAAMEQEFGCQAHPSQRP</sequence>
<dbReference type="InterPro" id="IPR000847">
    <property type="entry name" value="LysR_HTH_N"/>
</dbReference>
<feature type="domain" description="HTH lysR-type" evidence="1">
    <location>
        <begin position="1"/>
        <end position="46"/>
    </location>
</feature>
<evidence type="ECO:0000313" key="2">
    <source>
        <dbReference type="EMBL" id="WDR01529.1"/>
    </source>
</evidence>
<dbReference type="InterPro" id="IPR036388">
    <property type="entry name" value="WH-like_DNA-bd_sf"/>
</dbReference>
<protein>
    <submittedName>
        <fullName evidence="2">LysR family transcriptional regulator</fullName>
    </submittedName>
</protein>
<dbReference type="PANTHER" id="PTHR30419:SF8">
    <property type="entry name" value="NITROGEN ASSIMILATION TRANSCRIPTIONAL ACTIVATOR-RELATED"/>
    <property type="match status" value="1"/>
</dbReference>
<dbReference type="Gene3D" id="1.10.10.10">
    <property type="entry name" value="Winged helix-like DNA-binding domain superfamily/Winged helix DNA-binding domain"/>
    <property type="match status" value="1"/>
</dbReference>
<dbReference type="InterPro" id="IPR050950">
    <property type="entry name" value="HTH-type_LysR_regulators"/>
</dbReference>
<dbReference type="Proteomes" id="UP001220530">
    <property type="component" value="Chromosome"/>
</dbReference>
<evidence type="ECO:0000313" key="3">
    <source>
        <dbReference type="Proteomes" id="UP001220530"/>
    </source>
</evidence>
<accession>A0ABY7YJQ7</accession>